<dbReference type="EMBL" id="CAIIXF020000010">
    <property type="protein sequence ID" value="CAH1796311.1"/>
    <property type="molecule type" value="Genomic_DNA"/>
</dbReference>
<name>A0A8S4PQ04_OWEFU</name>
<dbReference type="Proteomes" id="UP000749559">
    <property type="component" value="Unassembled WGS sequence"/>
</dbReference>
<keyword evidence="1" id="KW-0175">Coiled coil</keyword>
<evidence type="ECO:0000313" key="3">
    <source>
        <dbReference type="Proteomes" id="UP000749559"/>
    </source>
</evidence>
<protein>
    <submittedName>
        <fullName evidence="2">Uncharacterized protein</fullName>
    </submittedName>
</protein>
<evidence type="ECO:0000313" key="2">
    <source>
        <dbReference type="EMBL" id="CAH1796311.1"/>
    </source>
</evidence>
<gene>
    <name evidence="2" type="ORF">OFUS_LOCUS20736</name>
</gene>
<sequence>MANKVQKVWTKLKKVFGKNKDCISLAIGTDVTIPPDYKDDAGVAKQLNSAILELKELRDEYAANMEKLRTLATTVQETAESKEGLLIELNELRRLITPRVPRMGASDADRYSRRRS</sequence>
<dbReference type="AlphaFoldDB" id="A0A8S4PQ04"/>
<proteinExistence type="predicted"/>
<keyword evidence="3" id="KW-1185">Reference proteome</keyword>
<accession>A0A8S4PQ04</accession>
<organism evidence="2 3">
    <name type="scientific">Owenia fusiformis</name>
    <name type="common">Polychaete worm</name>
    <dbReference type="NCBI Taxonomy" id="6347"/>
    <lineage>
        <taxon>Eukaryota</taxon>
        <taxon>Metazoa</taxon>
        <taxon>Spiralia</taxon>
        <taxon>Lophotrochozoa</taxon>
        <taxon>Annelida</taxon>
        <taxon>Polychaeta</taxon>
        <taxon>Sedentaria</taxon>
        <taxon>Canalipalpata</taxon>
        <taxon>Sabellida</taxon>
        <taxon>Oweniida</taxon>
        <taxon>Oweniidae</taxon>
        <taxon>Owenia</taxon>
    </lineage>
</organism>
<feature type="coiled-coil region" evidence="1">
    <location>
        <begin position="44"/>
        <end position="95"/>
    </location>
</feature>
<comment type="caution">
    <text evidence="2">The sequence shown here is derived from an EMBL/GenBank/DDBJ whole genome shotgun (WGS) entry which is preliminary data.</text>
</comment>
<reference evidence="2" key="1">
    <citation type="submission" date="2022-03" db="EMBL/GenBank/DDBJ databases">
        <authorList>
            <person name="Martin C."/>
        </authorList>
    </citation>
    <scope>NUCLEOTIDE SEQUENCE</scope>
</reference>
<evidence type="ECO:0000256" key="1">
    <source>
        <dbReference type="SAM" id="Coils"/>
    </source>
</evidence>